<proteinExistence type="predicted"/>
<dbReference type="EMBL" id="ML996253">
    <property type="protein sequence ID" value="KAF2729175.1"/>
    <property type="molecule type" value="Genomic_DNA"/>
</dbReference>
<organism evidence="3 4">
    <name type="scientific">Polyplosphaeria fusca</name>
    <dbReference type="NCBI Taxonomy" id="682080"/>
    <lineage>
        <taxon>Eukaryota</taxon>
        <taxon>Fungi</taxon>
        <taxon>Dikarya</taxon>
        <taxon>Ascomycota</taxon>
        <taxon>Pezizomycotina</taxon>
        <taxon>Dothideomycetes</taxon>
        <taxon>Pleosporomycetidae</taxon>
        <taxon>Pleosporales</taxon>
        <taxon>Tetraplosphaeriaceae</taxon>
        <taxon>Polyplosphaeria</taxon>
    </lineage>
</organism>
<dbReference type="AlphaFoldDB" id="A0A9P4QP52"/>
<evidence type="ECO:0000256" key="1">
    <source>
        <dbReference type="SAM" id="Phobius"/>
    </source>
</evidence>
<protein>
    <recommendedName>
        <fullName evidence="2">Distal membrane-arm assembly complex protein 1-like domain-containing protein</fullName>
    </recommendedName>
</protein>
<sequence length="93" mass="10033">MASHSSPSAPPTLKEALKDDQVQYEDCTPCRVMGAGVFIGLGTYTYMSGHSQLKKQEAIIRKSGSMFGMASRRFGITSMAAGLVGMGLYRFFA</sequence>
<dbReference type="InterPro" id="IPR053092">
    <property type="entry name" value="Mitochondrial_unc_protein"/>
</dbReference>
<feature type="transmembrane region" description="Helical" evidence="1">
    <location>
        <begin position="74"/>
        <end position="92"/>
    </location>
</feature>
<dbReference type="InterPro" id="IPR028036">
    <property type="entry name" value="DMAC1-like_dom"/>
</dbReference>
<feature type="domain" description="Distal membrane-arm assembly complex protein 1-like" evidence="2">
    <location>
        <begin position="26"/>
        <end position="64"/>
    </location>
</feature>
<evidence type="ECO:0000313" key="4">
    <source>
        <dbReference type="Proteomes" id="UP000799444"/>
    </source>
</evidence>
<evidence type="ECO:0000313" key="3">
    <source>
        <dbReference type="EMBL" id="KAF2729175.1"/>
    </source>
</evidence>
<keyword evidence="4" id="KW-1185">Reference proteome</keyword>
<dbReference type="PANTHER" id="PTHR28048:SF1">
    <property type="entry name" value="ACR195WP"/>
    <property type="match status" value="1"/>
</dbReference>
<reference evidence="3" key="1">
    <citation type="journal article" date="2020" name="Stud. Mycol.">
        <title>101 Dothideomycetes genomes: a test case for predicting lifestyles and emergence of pathogens.</title>
        <authorList>
            <person name="Haridas S."/>
            <person name="Albert R."/>
            <person name="Binder M."/>
            <person name="Bloem J."/>
            <person name="Labutti K."/>
            <person name="Salamov A."/>
            <person name="Andreopoulos B."/>
            <person name="Baker S."/>
            <person name="Barry K."/>
            <person name="Bills G."/>
            <person name="Bluhm B."/>
            <person name="Cannon C."/>
            <person name="Castanera R."/>
            <person name="Culley D."/>
            <person name="Daum C."/>
            <person name="Ezra D."/>
            <person name="Gonzalez J."/>
            <person name="Henrissat B."/>
            <person name="Kuo A."/>
            <person name="Liang C."/>
            <person name="Lipzen A."/>
            <person name="Lutzoni F."/>
            <person name="Magnuson J."/>
            <person name="Mondo S."/>
            <person name="Nolan M."/>
            <person name="Ohm R."/>
            <person name="Pangilinan J."/>
            <person name="Park H.-J."/>
            <person name="Ramirez L."/>
            <person name="Alfaro M."/>
            <person name="Sun H."/>
            <person name="Tritt A."/>
            <person name="Yoshinaga Y."/>
            <person name="Zwiers L.-H."/>
            <person name="Turgeon B."/>
            <person name="Goodwin S."/>
            <person name="Spatafora J."/>
            <person name="Crous P."/>
            <person name="Grigoriev I."/>
        </authorList>
    </citation>
    <scope>NUCLEOTIDE SEQUENCE</scope>
    <source>
        <strain evidence="3">CBS 125425</strain>
    </source>
</reference>
<feature type="transmembrane region" description="Helical" evidence="1">
    <location>
        <begin position="32"/>
        <end position="53"/>
    </location>
</feature>
<name>A0A9P4QP52_9PLEO</name>
<gene>
    <name evidence="3" type="ORF">EJ04DRAFT_476026</name>
</gene>
<dbReference type="OrthoDB" id="6604875at2759"/>
<accession>A0A9P4QP52</accession>
<keyword evidence="1" id="KW-0472">Membrane</keyword>
<evidence type="ECO:0000259" key="2">
    <source>
        <dbReference type="Pfam" id="PF15055"/>
    </source>
</evidence>
<dbReference type="Proteomes" id="UP000799444">
    <property type="component" value="Unassembled WGS sequence"/>
</dbReference>
<dbReference type="PANTHER" id="PTHR28048">
    <property type="entry name" value="ACR195WP"/>
    <property type="match status" value="1"/>
</dbReference>
<keyword evidence="1" id="KW-1133">Transmembrane helix</keyword>
<dbReference type="Pfam" id="PF15055">
    <property type="entry name" value="DMAC1_Dmo2"/>
    <property type="match status" value="1"/>
</dbReference>
<comment type="caution">
    <text evidence="3">The sequence shown here is derived from an EMBL/GenBank/DDBJ whole genome shotgun (WGS) entry which is preliminary data.</text>
</comment>
<keyword evidence="1" id="KW-0812">Transmembrane</keyword>